<reference evidence="11 12" key="1">
    <citation type="submission" date="2014-06" db="EMBL/GenBank/DDBJ databases">
        <title>Evolutionary Origins and Diversification of the Mycorrhizal Mutualists.</title>
        <authorList>
            <consortium name="DOE Joint Genome Institute"/>
            <consortium name="Mycorrhizal Genomics Consortium"/>
            <person name="Kohler A."/>
            <person name="Kuo A."/>
            <person name="Nagy L.G."/>
            <person name="Floudas D."/>
            <person name="Copeland A."/>
            <person name="Barry K.W."/>
            <person name="Cichocki N."/>
            <person name="Veneault-Fourrey C."/>
            <person name="LaButti K."/>
            <person name="Lindquist E.A."/>
            <person name="Lipzen A."/>
            <person name="Lundell T."/>
            <person name="Morin E."/>
            <person name="Murat C."/>
            <person name="Riley R."/>
            <person name="Ohm R."/>
            <person name="Sun H."/>
            <person name="Tunlid A."/>
            <person name="Henrissat B."/>
            <person name="Grigoriev I.V."/>
            <person name="Hibbett D.S."/>
            <person name="Martin F."/>
        </authorList>
    </citation>
    <scope>NUCLEOTIDE SEQUENCE [LARGE SCALE GENOMIC DNA]</scope>
    <source>
        <strain evidence="11 12">SS14</strain>
    </source>
</reference>
<dbReference type="Gene3D" id="1.10.630.10">
    <property type="entry name" value="Cytochrome P450"/>
    <property type="match status" value="1"/>
</dbReference>
<evidence type="ECO:0000256" key="9">
    <source>
        <dbReference type="PIRSR" id="PIRSR602401-1"/>
    </source>
</evidence>
<dbReference type="PRINTS" id="PR00385">
    <property type="entry name" value="P450"/>
</dbReference>
<evidence type="ECO:0000256" key="6">
    <source>
        <dbReference type="ARBA" id="ARBA00023002"/>
    </source>
</evidence>
<dbReference type="EMBL" id="KN837505">
    <property type="protein sequence ID" value="KIJ24301.1"/>
    <property type="molecule type" value="Genomic_DNA"/>
</dbReference>
<comment type="cofactor">
    <cofactor evidence="1 9">
        <name>heme</name>
        <dbReference type="ChEBI" id="CHEBI:30413"/>
    </cofactor>
</comment>
<proteinExistence type="inferred from homology"/>
<gene>
    <name evidence="11" type="ORF">M422DRAFT_194845</name>
</gene>
<dbReference type="InterPro" id="IPR001128">
    <property type="entry name" value="Cyt_P450"/>
</dbReference>
<dbReference type="InterPro" id="IPR002401">
    <property type="entry name" value="Cyt_P450_E_grp-I"/>
</dbReference>
<dbReference type="PRINTS" id="PR00463">
    <property type="entry name" value="EP450I"/>
</dbReference>
<keyword evidence="10" id="KW-0732">Signal</keyword>
<feature type="chain" id="PRO_5002204148" description="Cytochrome P450" evidence="10">
    <location>
        <begin position="20"/>
        <end position="187"/>
    </location>
</feature>
<feature type="binding site" description="axial binding residue" evidence="9">
    <location>
        <position position="130"/>
    </location>
    <ligand>
        <name>heme</name>
        <dbReference type="ChEBI" id="CHEBI:30413"/>
    </ligand>
    <ligandPart>
        <name>Fe</name>
        <dbReference type="ChEBI" id="CHEBI:18248"/>
    </ligandPart>
</feature>
<keyword evidence="4 9" id="KW-0349">Heme</keyword>
<name>A0A0C9UFR3_SPHS4</name>
<dbReference type="OrthoDB" id="2789670at2759"/>
<keyword evidence="12" id="KW-1185">Reference proteome</keyword>
<sequence length="187" mass="21310">MSIVVFILAMVLYPPVMRTVQKELDTVIGFGKVPEFEDRNHLPHCEAILKEVLRWYPIVPGSIPHLSTEDDIYEGYHILAKSNLVANAWLVVILHDAEHYPQPYEFKPEHFLLDKDGNIAKDPGTTGTICPGKNLADTSIWLAVVSLLATFNIMQAINEKGEEIKVDYAQNPFGLMLWYVYCTYCLW</sequence>
<dbReference type="GO" id="GO:0004497">
    <property type="term" value="F:monooxygenase activity"/>
    <property type="evidence" value="ECO:0007669"/>
    <property type="project" value="UniProtKB-KW"/>
</dbReference>
<dbReference type="AlphaFoldDB" id="A0A0C9UFR3"/>
<dbReference type="GO" id="GO:0016705">
    <property type="term" value="F:oxidoreductase activity, acting on paired donors, with incorporation or reduction of molecular oxygen"/>
    <property type="evidence" value="ECO:0007669"/>
    <property type="project" value="InterPro"/>
</dbReference>
<evidence type="ECO:0000256" key="3">
    <source>
        <dbReference type="ARBA" id="ARBA00010617"/>
    </source>
</evidence>
<evidence type="ECO:0000256" key="2">
    <source>
        <dbReference type="ARBA" id="ARBA00005179"/>
    </source>
</evidence>
<comment type="pathway">
    <text evidence="2">Secondary metabolite biosynthesis.</text>
</comment>
<evidence type="ECO:0000256" key="10">
    <source>
        <dbReference type="SAM" id="SignalP"/>
    </source>
</evidence>
<keyword evidence="6" id="KW-0560">Oxidoreductase</keyword>
<evidence type="ECO:0000313" key="12">
    <source>
        <dbReference type="Proteomes" id="UP000054279"/>
    </source>
</evidence>
<organism evidence="11 12">
    <name type="scientific">Sphaerobolus stellatus (strain SS14)</name>
    <dbReference type="NCBI Taxonomy" id="990650"/>
    <lineage>
        <taxon>Eukaryota</taxon>
        <taxon>Fungi</taxon>
        <taxon>Dikarya</taxon>
        <taxon>Basidiomycota</taxon>
        <taxon>Agaricomycotina</taxon>
        <taxon>Agaricomycetes</taxon>
        <taxon>Phallomycetidae</taxon>
        <taxon>Geastrales</taxon>
        <taxon>Sphaerobolaceae</taxon>
        <taxon>Sphaerobolus</taxon>
    </lineage>
</organism>
<dbReference type="InterPro" id="IPR050364">
    <property type="entry name" value="Cytochrome_P450_fung"/>
</dbReference>
<evidence type="ECO:0000256" key="5">
    <source>
        <dbReference type="ARBA" id="ARBA00022723"/>
    </source>
</evidence>
<keyword evidence="5 9" id="KW-0479">Metal-binding</keyword>
<dbReference type="Pfam" id="PF00067">
    <property type="entry name" value="p450"/>
    <property type="match status" value="1"/>
</dbReference>
<comment type="similarity">
    <text evidence="3">Belongs to the cytochrome P450 family.</text>
</comment>
<dbReference type="SUPFAM" id="SSF48264">
    <property type="entry name" value="Cytochrome P450"/>
    <property type="match status" value="1"/>
</dbReference>
<feature type="signal peptide" evidence="10">
    <location>
        <begin position="1"/>
        <end position="19"/>
    </location>
</feature>
<dbReference type="GO" id="GO:0020037">
    <property type="term" value="F:heme binding"/>
    <property type="evidence" value="ECO:0007669"/>
    <property type="project" value="InterPro"/>
</dbReference>
<dbReference type="HOGENOM" id="CLU_001570_20_0_1"/>
<accession>A0A0C9UFR3</accession>
<evidence type="ECO:0000256" key="1">
    <source>
        <dbReference type="ARBA" id="ARBA00001971"/>
    </source>
</evidence>
<keyword evidence="7 9" id="KW-0408">Iron</keyword>
<protein>
    <recommendedName>
        <fullName evidence="13">Cytochrome P450</fullName>
    </recommendedName>
</protein>
<dbReference type="PANTHER" id="PTHR46300:SF12">
    <property type="entry name" value="P450, PUTATIVE (EUROFUNG)-RELATED"/>
    <property type="match status" value="1"/>
</dbReference>
<evidence type="ECO:0000256" key="7">
    <source>
        <dbReference type="ARBA" id="ARBA00023004"/>
    </source>
</evidence>
<dbReference type="PANTHER" id="PTHR46300">
    <property type="entry name" value="P450, PUTATIVE (EUROFUNG)-RELATED-RELATED"/>
    <property type="match status" value="1"/>
</dbReference>
<dbReference type="Proteomes" id="UP000054279">
    <property type="component" value="Unassembled WGS sequence"/>
</dbReference>
<evidence type="ECO:0000256" key="8">
    <source>
        <dbReference type="ARBA" id="ARBA00023033"/>
    </source>
</evidence>
<evidence type="ECO:0000313" key="11">
    <source>
        <dbReference type="EMBL" id="KIJ24301.1"/>
    </source>
</evidence>
<dbReference type="GO" id="GO:0005506">
    <property type="term" value="F:iron ion binding"/>
    <property type="evidence" value="ECO:0007669"/>
    <property type="project" value="InterPro"/>
</dbReference>
<evidence type="ECO:0008006" key="13">
    <source>
        <dbReference type="Google" id="ProtNLM"/>
    </source>
</evidence>
<keyword evidence="8" id="KW-0503">Monooxygenase</keyword>
<evidence type="ECO:0000256" key="4">
    <source>
        <dbReference type="ARBA" id="ARBA00022617"/>
    </source>
</evidence>
<dbReference type="InterPro" id="IPR036396">
    <property type="entry name" value="Cyt_P450_sf"/>
</dbReference>